<sequence>MTITSSSTLSATAAAGKASAAAVDKKSPAGEDSAVPFEQLLQGLARLVAEQSGDGGQDLASGADADAALLAPGAVLGLEHMHSLVGQTLRLDTQADRAQRDGSFAAHAAALSSAMPAAGRSAGDVPIVALGVQPQGRDAAAPPPAAQAIAADAQLTQLEQAADDAQAMGGAAVQQEAASDAEAGRVVLQTGVWQLVSPAAAAPVAALAGQIGQWAAQWLGTKGAGPAQEQADQGRHDGTVPGGLAVGASPHRLTEQAVQAATASEHAQNDAEPQQQEDLRFWLKGDQQRGEVLLQRDGQPVRVQVHMRGNEAHVVFRSDQADLRQLLDAGLNQLGDLLAQQGLALADAQVQPDARQGQGQEAPAWGQSRQGRVVVEEVPAAQAPAQSLPSNGRLNVYA</sequence>
<feature type="region of interest" description="Disordered" evidence="1">
    <location>
        <begin position="350"/>
        <end position="370"/>
    </location>
</feature>
<protein>
    <submittedName>
        <fullName evidence="3">Flagellar hook-length control protein FliK</fullName>
    </submittedName>
</protein>
<comment type="caution">
    <text evidence="3">The sequence shown here is derived from an EMBL/GenBank/DDBJ whole genome shotgun (WGS) entry which is preliminary data.</text>
</comment>
<name>A0ABV9GUM6_9BURK</name>
<evidence type="ECO:0000259" key="2">
    <source>
        <dbReference type="Pfam" id="PF02120"/>
    </source>
</evidence>
<dbReference type="InterPro" id="IPR021136">
    <property type="entry name" value="Flagellar_hook_control-like_C"/>
</dbReference>
<evidence type="ECO:0000313" key="3">
    <source>
        <dbReference type="EMBL" id="MFC4621718.1"/>
    </source>
</evidence>
<keyword evidence="3" id="KW-0282">Flagellum</keyword>
<evidence type="ECO:0000256" key="1">
    <source>
        <dbReference type="SAM" id="MobiDB-lite"/>
    </source>
</evidence>
<keyword evidence="3" id="KW-0966">Cell projection</keyword>
<feature type="domain" description="Flagellar hook-length control protein-like C-terminal" evidence="2">
    <location>
        <begin position="300"/>
        <end position="358"/>
    </location>
</feature>
<dbReference type="RefSeq" id="WP_377724772.1">
    <property type="nucleotide sequence ID" value="NZ_JBHSEW010000004.1"/>
</dbReference>
<dbReference type="EMBL" id="JBHSEW010000004">
    <property type="protein sequence ID" value="MFC4621718.1"/>
    <property type="molecule type" value="Genomic_DNA"/>
</dbReference>
<gene>
    <name evidence="3" type="ORF">ACFO3A_05760</name>
</gene>
<dbReference type="Pfam" id="PF02120">
    <property type="entry name" value="Flg_hook"/>
    <property type="match status" value="1"/>
</dbReference>
<dbReference type="InterPro" id="IPR038610">
    <property type="entry name" value="FliK-like_C_sf"/>
</dbReference>
<keyword evidence="3" id="KW-0969">Cilium</keyword>
<proteinExistence type="predicted"/>
<dbReference type="Gene3D" id="3.30.750.140">
    <property type="match status" value="1"/>
</dbReference>
<reference evidence="4" key="1">
    <citation type="journal article" date="2019" name="Int. J. Syst. Evol. Microbiol.">
        <title>The Global Catalogue of Microorganisms (GCM) 10K type strain sequencing project: providing services to taxonomists for standard genome sequencing and annotation.</title>
        <authorList>
            <consortium name="The Broad Institute Genomics Platform"/>
            <consortium name="The Broad Institute Genome Sequencing Center for Infectious Disease"/>
            <person name="Wu L."/>
            <person name="Ma J."/>
        </authorList>
    </citation>
    <scope>NUCLEOTIDE SEQUENCE [LARGE SCALE GENOMIC DNA]</scope>
    <source>
        <strain evidence="4">JCM 11650</strain>
    </source>
</reference>
<keyword evidence="4" id="KW-1185">Reference proteome</keyword>
<dbReference type="Proteomes" id="UP001595967">
    <property type="component" value="Unassembled WGS sequence"/>
</dbReference>
<feature type="region of interest" description="Disordered" evidence="1">
    <location>
        <begin position="222"/>
        <end position="247"/>
    </location>
</feature>
<accession>A0ABV9GUM6</accession>
<organism evidence="3 4">
    <name type="scientific">Comamonas nitrativorans</name>
    <dbReference type="NCBI Taxonomy" id="108437"/>
    <lineage>
        <taxon>Bacteria</taxon>
        <taxon>Pseudomonadati</taxon>
        <taxon>Pseudomonadota</taxon>
        <taxon>Betaproteobacteria</taxon>
        <taxon>Burkholderiales</taxon>
        <taxon>Comamonadaceae</taxon>
        <taxon>Comamonas</taxon>
    </lineage>
</organism>
<evidence type="ECO:0000313" key="4">
    <source>
        <dbReference type="Proteomes" id="UP001595967"/>
    </source>
</evidence>